<feature type="region of interest" description="Disordered" evidence="1">
    <location>
        <begin position="505"/>
        <end position="535"/>
    </location>
</feature>
<name>A0A9P9H0B4_FUSSL</name>
<feature type="region of interest" description="Disordered" evidence="1">
    <location>
        <begin position="14"/>
        <end position="35"/>
    </location>
</feature>
<reference evidence="2" key="1">
    <citation type="journal article" date="2021" name="Nat. Commun.">
        <title>Genetic determinants of endophytism in the Arabidopsis root mycobiome.</title>
        <authorList>
            <person name="Mesny F."/>
            <person name="Miyauchi S."/>
            <person name="Thiergart T."/>
            <person name="Pickel B."/>
            <person name="Atanasova L."/>
            <person name="Karlsson M."/>
            <person name="Huettel B."/>
            <person name="Barry K.W."/>
            <person name="Haridas S."/>
            <person name="Chen C."/>
            <person name="Bauer D."/>
            <person name="Andreopoulos W."/>
            <person name="Pangilinan J."/>
            <person name="LaButti K."/>
            <person name="Riley R."/>
            <person name="Lipzen A."/>
            <person name="Clum A."/>
            <person name="Drula E."/>
            <person name="Henrissat B."/>
            <person name="Kohler A."/>
            <person name="Grigoriev I.V."/>
            <person name="Martin F.M."/>
            <person name="Hacquard S."/>
        </authorList>
    </citation>
    <scope>NUCLEOTIDE SEQUENCE</scope>
    <source>
        <strain evidence="2">FSSC 5 MPI-SDFR-AT-0091</strain>
    </source>
</reference>
<dbReference type="Proteomes" id="UP000736672">
    <property type="component" value="Unassembled WGS sequence"/>
</dbReference>
<dbReference type="OrthoDB" id="5143345at2759"/>
<proteinExistence type="predicted"/>
<protein>
    <submittedName>
        <fullName evidence="2">Uncharacterized protein</fullName>
    </submittedName>
</protein>
<feature type="compositionally biased region" description="Low complexity" evidence="1">
    <location>
        <begin position="14"/>
        <end position="30"/>
    </location>
</feature>
<gene>
    <name evidence="2" type="ORF">B0J15DRAFT_61333</name>
</gene>
<comment type="caution">
    <text evidence="2">The sequence shown here is derived from an EMBL/GenBank/DDBJ whole genome shotgun (WGS) entry which is preliminary data.</text>
</comment>
<dbReference type="AlphaFoldDB" id="A0A9P9H0B4"/>
<organism evidence="2 3">
    <name type="scientific">Fusarium solani</name>
    <name type="common">Filamentous fungus</name>
    <dbReference type="NCBI Taxonomy" id="169388"/>
    <lineage>
        <taxon>Eukaryota</taxon>
        <taxon>Fungi</taxon>
        <taxon>Dikarya</taxon>
        <taxon>Ascomycota</taxon>
        <taxon>Pezizomycotina</taxon>
        <taxon>Sordariomycetes</taxon>
        <taxon>Hypocreomycetidae</taxon>
        <taxon>Hypocreales</taxon>
        <taxon>Nectriaceae</taxon>
        <taxon>Fusarium</taxon>
        <taxon>Fusarium solani species complex</taxon>
    </lineage>
</organism>
<dbReference type="EMBL" id="JAGTJS010000014">
    <property type="protein sequence ID" value="KAH7248361.1"/>
    <property type="molecule type" value="Genomic_DNA"/>
</dbReference>
<evidence type="ECO:0000256" key="1">
    <source>
        <dbReference type="SAM" id="MobiDB-lite"/>
    </source>
</evidence>
<evidence type="ECO:0000313" key="2">
    <source>
        <dbReference type="EMBL" id="KAH7248361.1"/>
    </source>
</evidence>
<keyword evidence="3" id="KW-1185">Reference proteome</keyword>
<evidence type="ECO:0000313" key="3">
    <source>
        <dbReference type="Proteomes" id="UP000736672"/>
    </source>
</evidence>
<sequence>MASMTRNLQAQITTVAVGDDDTGAGSTGADRPPDSRNLCVRTKPQTRTNELGVPILRDSHLLFPLDHEFYPDVSEPTEGEVAVYGRVEARKKSQSRYVENAVAGVLSSQHPGLSQYYRDNTDERLRLPIEWAILIRDVEAAPPEVRSHFDNLCCFLALHLPDDLNVETTRELINRNDESWMKQIKRLTMASPAEDATMGLHKVSLIRALLESAGGRGDALQRRFDETRSANDNLAILGALFGVELTEPVSFGRCRASDTRQDLSEAPRKTKDPLEDTAFKCGKRSVMELQDHVARYLPVWFSSAEYEALPADLINDLSYEAVTGAQTMRFHAYHNMPLLGNPESSLPLLIFYCANMNVDNVPLRKWMASGKGEQVYRQLIATLRESQAADQIALCLVALISYDLVLGSADENPGPICGSYLDDFLRHLDGCELKNRRGMWEQMICSFRSVRTYHEIAGTWLDTACRAQSSHGLNKLSEWYWKHRSEGTHEFAIEKVRGDLEMERNSLGRWGGSGEEDGRDPGEKTGEDSEEKTEEDYVIVARALL</sequence>
<accession>A0A9P9H0B4</accession>